<sequence>MYKRRSGKYVLCKVPPVETDARGEAFFKLSLDKLSLKFKLDLFDIEDVVVAHLHLGSKGTNGPVVAFLFGPITNPVSIECATLTGMITQDDLVGPLAGQTLGTLVNEIISGNIYINVHTVQYPNGEIRGQLKYC</sequence>
<dbReference type="EMBL" id="NVIY01000037">
    <property type="protein sequence ID" value="PGD31955.1"/>
    <property type="molecule type" value="Genomic_DNA"/>
</dbReference>
<proteinExistence type="predicted"/>
<name>A0A2B6RTX6_9BACI</name>
<organism evidence="2 3">
    <name type="scientific">Bacillus wiedmannii</name>
    <dbReference type="NCBI Taxonomy" id="1890302"/>
    <lineage>
        <taxon>Bacteria</taxon>
        <taxon>Bacillati</taxon>
        <taxon>Bacillota</taxon>
        <taxon>Bacilli</taxon>
        <taxon>Bacillales</taxon>
        <taxon>Bacillaceae</taxon>
        <taxon>Bacillus</taxon>
        <taxon>Bacillus cereus group</taxon>
    </lineage>
</organism>
<protein>
    <submittedName>
        <fullName evidence="2">CHRD domain-containing protein</fullName>
    </submittedName>
</protein>
<dbReference type="Proteomes" id="UP000223472">
    <property type="component" value="Unassembled WGS sequence"/>
</dbReference>
<feature type="domain" description="CHRD" evidence="1">
    <location>
        <begin position="1"/>
        <end position="134"/>
    </location>
</feature>
<gene>
    <name evidence="2" type="ORF">COM27_22025</name>
</gene>
<dbReference type="RefSeq" id="WP_098654713.1">
    <property type="nucleotide sequence ID" value="NZ_JARPPR010000011.1"/>
</dbReference>
<evidence type="ECO:0000259" key="1">
    <source>
        <dbReference type="PROSITE" id="PS50933"/>
    </source>
</evidence>
<evidence type="ECO:0000313" key="3">
    <source>
        <dbReference type="Proteomes" id="UP000223472"/>
    </source>
</evidence>
<dbReference type="Pfam" id="PF07452">
    <property type="entry name" value="CHRD"/>
    <property type="match status" value="1"/>
</dbReference>
<dbReference type="AlphaFoldDB" id="A0A2B6RTX6"/>
<dbReference type="InterPro" id="IPR010895">
    <property type="entry name" value="CHRD"/>
</dbReference>
<accession>A0A2B6RTX6</accession>
<reference evidence="2 3" key="1">
    <citation type="submission" date="2017-09" db="EMBL/GenBank/DDBJ databases">
        <title>Large-scale bioinformatics analysis of Bacillus genomes uncovers conserved roles of natural products in bacterial physiology.</title>
        <authorList>
            <consortium name="Agbiome Team Llc"/>
            <person name="Bleich R.M."/>
            <person name="Grubbs K.J."/>
            <person name="Santa Maria K.C."/>
            <person name="Allen S.E."/>
            <person name="Farag S."/>
            <person name="Shank E.A."/>
            <person name="Bowers A."/>
        </authorList>
    </citation>
    <scope>NUCLEOTIDE SEQUENCE [LARGE SCALE GENOMIC DNA]</scope>
    <source>
        <strain evidence="2 3">AFS065610</strain>
    </source>
</reference>
<comment type="caution">
    <text evidence="2">The sequence shown here is derived from an EMBL/GenBank/DDBJ whole genome shotgun (WGS) entry which is preliminary data.</text>
</comment>
<dbReference type="SMART" id="SM00754">
    <property type="entry name" value="CHRD"/>
    <property type="match status" value="1"/>
</dbReference>
<evidence type="ECO:0000313" key="2">
    <source>
        <dbReference type="EMBL" id="PGD31955.1"/>
    </source>
</evidence>
<dbReference type="PROSITE" id="PS50933">
    <property type="entry name" value="CHRD"/>
    <property type="match status" value="1"/>
</dbReference>